<accession>A0A392UW39</accession>
<organism evidence="1 2">
    <name type="scientific">Trifolium medium</name>
    <dbReference type="NCBI Taxonomy" id="97028"/>
    <lineage>
        <taxon>Eukaryota</taxon>
        <taxon>Viridiplantae</taxon>
        <taxon>Streptophyta</taxon>
        <taxon>Embryophyta</taxon>
        <taxon>Tracheophyta</taxon>
        <taxon>Spermatophyta</taxon>
        <taxon>Magnoliopsida</taxon>
        <taxon>eudicotyledons</taxon>
        <taxon>Gunneridae</taxon>
        <taxon>Pentapetalae</taxon>
        <taxon>rosids</taxon>
        <taxon>fabids</taxon>
        <taxon>Fabales</taxon>
        <taxon>Fabaceae</taxon>
        <taxon>Papilionoideae</taxon>
        <taxon>50 kb inversion clade</taxon>
        <taxon>NPAAA clade</taxon>
        <taxon>Hologalegina</taxon>
        <taxon>IRL clade</taxon>
        <taxon>Trifolieae</taxon>
        <taxon>Trifolium</taxon>
    </lineage>
</organism>
<dbReference type="Proteomes" id="UP000265520">
    <property type="component" value="Unassembled WGS sequence"/>
</dbReference>
<name>A0A392UW39_9FABA</name>
<keyword evidence="2" id="KW-1185">Reference proteome</keyword>
<gene>
    <name evidence="1" type="ORF">A2U01_0100206</name>
</gene>
<evidence type="ECO:0000313" key="2">
    <source>
        <dbReference type="Proteomes" id="UP000265520"/>
    </source>
</evidence>
<feature type="non-terminal residue" evidence="1">
    <location>
        <position position="52"/>
    </location>
</feature>
<reference evidence="1 2" key="1">
    <citation type="journal article" date="2018" name="Front. Plant Sci.">
        <title>Red Clover (Trifolium pratense) and Zigzag Clover (T. medium) - A Picture of Genomic Similarities and Differences.</title>
        <authorList>
            <person name="Dluhosova J."/>
            <person name="Istvanek J."/>
            <person name="Nedelnik J."/>
            <person name="Repkova J."/>
        </authorList>
    </citation>
    <scope>NUCLEOTIDE SEQUENCE [LARGE SCALE GENOMIC DNA]</scope>
    <source>
        <strain evidence="2">cv. 10/8</strain>
        <tissue evidence="1">Leaf</tissue>
    </source>
</reference>
<protein>
    <submittedName>
        <fullName evidence="1">Uncharacterized protein</fullName>
    </submittedName>
</protein>
<proteinExistence type="predicted"/>
<sequence>MHVSRDVKFICKWGFPRGLPRPVWGSEDGEFFPVGMEMEEKVPPKRDLGMGT</sequence>
<evidence type="ECO:0000313" key="1">
    <source>
        <dbReference type="EMBL" id="MCI78935.1"/>
    </source>
</evidence>
<dbReference type="EMBL" id="LXQA010962223">
    <property type="protein sequence ID" value="MCI78935.1"/>
    <property type="molecule type" value="Genomic_DNA"/>
</dbReference>
<comment type="caution">
    <text evidence="1">The sequence shown here is derived from an EMBL/GenBank/DDBJ whole genome shotgun (WGS) entry which is preliminary data.</text>
</comment>
<dbReference type="AlphaFoldDB" id="A0A392UW39"/>